<dbReference type="EMBL" id="JBHSFT010000004">
    <property type="protein sequence ID" value="MFC4661420.1"/>
    <property type="molecule type" value="Genomic_DNA"/>
</dbReference>
<sequence>MIVGYMRNLKKPDSLARTTSLIAKSYGIELLYMNPADVDIKKKKVYGRLLVNNKWVNKETDIPPFIDVVPYCFKKETKEVMDFLKETTLLSEDRQNVITKEYLQEVLSKDEVFSHLMIPTHPMETVEDLHHYLNQYQKVVLKPESGLRGKNIYFIEKVEANIFQIGFNTEKWKIPLNELKSFFDTTLKGKNYFLQKYVVSRTLQGDPFDCRVHVEKNGRGRWAIAKIYVRIGIGQSVISNVNQGGGVSDTREFLKANYGDKWQEIYLYLKKLGKIIPEKMEELRGKDIMTLGLDVGIDQSGEHFYLFEVNDSPSSKALKSDVAYFRSNYYVYVLSEKLNIQVKDAKEEVESLSDRIAQMQKEIREKDEALTGMEKQMVQKEKELTSKEKRLNNMLNSTSWKMTGILRKTKKIFVKK</sequence>
<name>A0ABV9JUJ1_9BACI</name>
<evidence type="ECO:0000313" key="3">
    <source>
        <dbReference type="Proteomes" id="UP001595988"/>
    </source>
</evidence>
<dbReference type="SUPFAM" id="SSF56059">
    <property type="entry name" value="Glutathione synthetase ATP-binding domain-like"/>
    <property type="match status" value="1"/>
</dbReference>
<organism evidence="2 3">
    <name type="scientific">Oceanobacillus aidingensis</name>
    <dbReference type="NCBI Taxonomy" id="645964"/>
    <lineage>
        <taxon>Bacteria</taxon>
        <taxon>Bacillati</taxon>
        <taxon>Bacillota</taxon>
        <taxon>Bacilli</taxon>
        <taxon>Bacillales</taxon>
        <taxon>Bacillaceae</taxon>
        <taxon>Oceanobacillus</taxon>
    </lineage>
</organism>
<comment type="caution">
    <text evidence="2">The sequence shown here is derived from an EMBL/GenBank/DDBJ whole genome shotgun (WGS) entry which is preliminary data.</text>
</comment>
<reference evidence="3" key="1">
    <citation type="journal article" date="2019" name="Int. J. Syst. Evol. Microbiol.">
        <title>The Global Catalogue of Microorganisms (GCM) 10K type strain sequencing project: providing services to taxonomists for standard genome sequencing and annotation.</title>
        <authorList>
            <consortium name="The Broad Institute Genomics Platform"/>
            <consortium name="The Broad Institute Genome Sequencing Center for Infectious Disease"/>
            <person name="Wu L."/>
            <person name="Ma J."/>
        </authorList>
    </citation>
    <scope>NUCLEOTIDE SEQUENCE [LARGE SCALE GENOMIC DNA]</scope>
    <source>
        <strain evidence="3">CCUG 37257</strain>
    </source>
</reference>
<evidence type="ECO:0000313" key="2">
    <source>
        <dbReference type="EMBL" id="MFC4661420.1"/>
    </source>
</evidence>
<dbReference type="Proteomes" id="UP001595988">
    <property type="component" value="Unassembled WGS sequence"/>
</dbReference>
<dbReference type="InterPro" id="IPR026838">
    <property type="entry name" value="YheC/D"/>
</dbReference>
<protein>
    <submittedName>
        <fullName evidence="2">YheC/YheD family protein</fullName>
    </submittedName>
</protein>
<keyword evidence="1" id="KW-0175">Coiled coil</keyword>
<evidence type="ECO:0000256" key="1">
    <source>
        <dbReference type="SAM" id="Coils"/>
    </source>
</evidence>
<feature type="coiled-coil region" evidence="1">
    <location>
        <begin position="335"/>
        <end position="397"/>
    </location>
</feature>
<proteinExistence type="predicted"/>
<accession>A0ABV9JUJ1</accession>
<dbReference type="RefSeq" id="WP_379542183.1">
    <property type="nucleotide sequence ID" value="NZ_JBHSFT010000004.1"/>
</dbReference>
<gene>
    <name evidence="2" type="ORF">ACFO3P_04165</name>
</gene>
<dbReference type="Pfam" id="PF14398">
    <property type="entry name" value="ATPgrasp_YheCD"/>
    <property type="match status" value="1"/>
</dbReference>
<keyword evidence="3" id="KW-1185">Reference proteome</keyword>